<keyword evidence="5" id="KW-1185">Reference proteome</keyword>
<evidence type="ECO:0000313" key="4">
    <source>
        <dbReference type="EMBL" id="ANH38981.1"/>
    </source>
</evidence>
<dbReference type="EC" id="1.14.14.3" evidence="4"/>
<dbReference type="PANTHER" id="PTHR30137">
    <property type="entry name" value="LUCIFERASE-LIKE MONOOXYGENASE"/>
    <property type="match status" value="1"/>
</dbReference>
<protein>
    <submittedName>
        <fullName evidence="4">Alkanal monooxygenase alpha chain</fullName>
        <ecNumber evidence="4">1.14.14.3</ecNumber>
    </submittedName>
</protein>
<dbReference type="Gene3D" id="3.20.20.30">
    <property type="entry name" value="Luciferase-like domain"/>
    <property type="match status" value="1"/>
</dbReference>
<dbReference type="GO" id="GO:0005829">
    <property type="term" value="C:cytosol"/>
    <property type="evidence" value="ECO:0007669"/>
    <property type="project" value="TreeGrafter"/>
</dbReference>
<name>A0A1A9GNB9_9ACTN</name>
<dbReference type="InterPro" id="IPR050766">
    <property type="entry name" value="Bact_Lucif_Oxidored"/>
</dbReference>
<dbReference type="EMBL" id="CP015079">
    <property type="protein sequence ID" value="ANH38981.1"/>
    <property type="molecule type" value="Genomic_DNA"/>
</dbReference>
<dbReference type="GO" id="GO:0047646">
    <property type="term" value="F:alkanal monooxygenase (FMN-linked) activity"/>
    <property type="evidence" value="ECO:0007669"/>
    <property type="project" value="UniProtKB-EC"/>
</dbReference>
<dbReference type="STRING" id="1300347.I601_2565"/>
<evidence type="ECO:0000259" key="3">
    <source>
        <dbReference type="Pfam" id="PF00296"/>
    </source>
</evidence>
<dbReference type="KEGG" id="ndk:I601_2565"/>
<dbReference type="AlphaFoldDB" id="A0A1A9GNB9"/>
<accession>A0A1A9GNB9</accession>
<dbReference type="RefSeq" id="WP_084527550.1">
    <property type="nucleotide sequence ID" value="NZ_CP015079.1"/>
</dbReference>
<evidence type="ECO:0000313" key="5">
    <source>
        <dbReference type="Proteomes" id="UP000077868"/>
    </source>
</evidence>
<feature type="domain" description="Luciferase-like" evidence="3">
    <location>
        <begin position="43"/>
        <end position="274"/>
    </location>
</feature>
<dbReference type="InterPro" id="IPR036661">
    <property type="entry name" value="Luciferase-like_sf"/>
</dbReference>
<evidence type="ECO:0000256" key="2">
    <source>
        <dbReference type="ARBA" id="ARBA00023033"/>
    </source>
</evidence>
<keyword evidence="2 4" id="KW-0503">Monooxygenase</keyword>
<proteinExistence type="predicted"/>
<dbReference type="InterPro" id="IPR011251">
    <property type="entry name" value="Luciferase-like_dom"/>
</dbReference>
<organism evidence="4 5">
    <name type="scientific">Nocardioides dokdonensis FR1436</name>
    <dbReference type="NCBI Taxonomy" id="1300347"/>
    <lineage>
        <taxon>Bacteria</taxon>
        <taxon>Bacillati</taxon>
        <taxon>Actinomycetota</taxon>
        <taxon>Actinomycetes</taxon>
        <taxon>Propionibacteriales</taxon>
        <taxon>Nocardioidaceae</taxon>
        <taxon>Nocardioides</taxon>
    </lineage>
</organism>
<sequence length="362" mass="40086">MSTTFSPPADVHAQSNQDELDALRIGLWYDFRNPPSAQRSFSTFYREVLDQVVEAEEAGLESVWLTEHHFCPDGYTPSPLVLLAAIAERTSTMHLGTNLIVSPLHEPIRLAEDAATLSLLSGGRFDLGVGLGYWKREFEAFGRNLKNRPSLLEEGIEVIKRAWAGSAEPFEGKRHTYPGLPVHPLPEKVPGLLIGAMADKAIDRAARLGDGFLSTQNHHQEAFLDAWARHGRDLDDARIMAGQWAVVAEDPEKVWAEIGECAVYQLNAYIEWGAFGDPDEIPRFQTPADVLAGGAYRLQDAEMAIQEILELKKLRPQVRDMHYFAQLPGESVASGTARMHYLASEVAAPVKARLAEVARGPR</sequence>
<dbReference type="OrthoDB" id="5169673at2"/>
<dbReference type="Pfam" id="PF00296">
    <property type="entry name" value="Bac_luciferase"/>
    <property type="match status" value="1"/>
</dbReference>
<dbReference type="PANTHER" id="PTHR30137:SF8">
    <property type="entry name" value="BLR5498 PROTEIN"/>
    <property type="match status" value="1"/>
</dbReference>
<keyword evidence="1 4" id="KW-0560">Oxidoreductase</keyword>
<dbReference type="Proteomes" id="UP000077868">
    <property type="component" value="Chromosome"/>
</dbReference>
<dbReference type="SUPFAM" id="SSF51679">
    <property type="entry name" value="Bacterial luciferase-like"/>
    <property type="match status" value="1"/>
</dbReference>
<evidence type="ECO:0000256" key="1">
    <source>
        <dbReference type="ARBA" id="ARBA00023002"/>
    </source>
</evidence>
<gene>
    <name evidence="4" type="primary">luxA_1</name>
    <name evidence="4" type="ORF">I601_2565</name>
</gene>
<dbReference type="PATRIC" id="fig|1300347.3.peg.2557"/>
<reference evidence="4 5" key="1">
    <citation type="submission" date="2016-03" db="EMBL/GenBank/DDBJ databases">
        <title>Complete genome sequence of a soil Actinobacterium, Nocardioides dokdonensis FR1436.</title>
        <authorList>
            <person name="Kwon S.-K."/>
            <person name="Kim K."/>
            <person name="Kim J.F."/>
        </authorList>
    </citation>
    <scope>NUCLEOTIDE SEQUENCE [LARGE SCALE GENOMIC DNA]</scope>
    <source>
        <strain evidence="4 5">FR1436</strain>
    </source>
</reference>